<feature type="domain" description="Cryptic POLO box 2 (CPB2)" evidence="15">
    <location>
        <begin position="644"/>
        <end position="755"/>
    </location>
</feature>
<evidence type="ECO:0000256" key="3">
    <source>
        <dbReference type="ARBA" id="ARBA00022527"/>
    </source>
</evidence>
<reference evidence="16 17" key="1">
    <citation type="journal article" date="2022" name="Nat. Ecol. Evol.">
        <title>A masculinizing supergene underlies an exaggerated male reproductive morph in a spider.</title>
        <authorList>
            <person name="Hendrickx F."/>
            <person name="De Corte Z."/>
            <person name="Sonet G."/>
            <person name="Van Belleghem S.M."/>
            <person name="Kostlbacher S."/>
            <person name="Vangestel C."/>
        </authorList>
    </citation>
    <scope>NUCLEOTIDE SEQUENCE [LARGE SCALE GENOMIC DNA]</scope>
    <source>
        <strain evidence="16">W744_W776</strain>
    </source>
</reference>
<evidence type="ECO:0000259" key="13">
    <source>
        <dbReference type="PROSITE" id="PS50011"/>
    </source>
</evidence>
<accession>A0AAV6UN99</accession>
<evidence type="ECO:0000313" key="16">
    <source>
        <dbReference type="EMBL" id="KAG8185721.1"/>
    </source>
</evidence>
<evidence type="ECO:0000256" key="12">
    <source>
        <dbReference type="SAM" id="MobiDB-lite"/>
    </source>
</evidence>
<dbReference type="GO" id="GO:0005814">
    <property type="term" value="C:centriole"/>
    <property type="evidence" value="ECO:0007669"/>
    <property type="project" value="UniProtKB-SubCell"/>
</dbReference>
<keyword evidence="7 11" id="KW-0067">ATP-binding</keyword>
<evidence type="ECO:0000313" key="17">
    <source>
        <dbReference type="Proteomes" id="UP000827092"/>
    </source>
</evidence>
<feature type="binding site" evidence="11">
    <location>
        <position position="43"/>
    </location>
    <ligand>
        <name>ATP</name>
        <dbReference type="ChEBI" id="CHEBI:30616"/>
    </ligand>
</feature>
<keyword evidence="6" id="KW-0418">Kinase</keyword>
<evidence type="ECO:0000256" key="5">
    <source>
        <dbReference type="ARBA" id="ARBA00022741"/>
    </source>
</evidence>
<feature type="compositionally biased region" description="Basic and acidic residues" evidence="12">
    <location>
        <begin position="463"/>
        <end position="472"/>
    </location>
</feature>
<dbReference type="AlphaFoldDB" id="A0AAV6UN99"/>
<feature type="domain" description="Protein kinase" evidence="13">
    <location>
        <begin position="11"/>
        <end position="251"/>
    </location>
</feature>
<dbReference type="GO" id="GO:0004674">
    <property type="term" value="F:protein serine/threonine kinase activity"/>
    <property type="evidence" value="ECO:0007669"/>
    <property type="project" value="UniProtKB-KW"/>
</dbReference>
<dbReference type="Gene3D" id="1.10.510.10">
    <property type="entry name" value="Transferase(Phosphotransferase) domain 1"/>
    <property type="match status" value="1"/>
</dbReference>
<evidence type="ECO:0000259" key="15">
    <source>
        <dbReference type="PROSITE" id="PS51985"/>
    </source>
</evidence>
<dbReference type="SUPFAM" id="SSF56112">
    <property type="entry name" value="Protein kinase-like (PK-like)"/>
    <property type="match status" value="1"/>
</dbReference>
<evidence type="ECO:0000256" key="11">
    <source>
        <dbReference type="PROSITE-ProRule" id="PRU10141"/>
    </source>
</evidence>
<dbReference type="InterPro" id="IPR033699">
    <property type="entry name" value="POLO_box_Plk4_1"/>
</dbReference>
<dbReference type="Pfam" id="PF18409">
    <property type="entry name" value="Plk4_PB2"/>
    <property type="match status" value="1"/>
</dbReference>
<feature type="region of interest" description="Disordered" evidence="12">
    <location>
        <begin position="768"/>
        <end position="803"/>
    </location>
</feature>
<feature type="compositionally biased region" description="Polar residues" evidence="12">
    <location>
        <begin position="278"/>
        <end position="297"/>
    </location>
</feature>
<evidence type="ECO:0000256" key="1">
    <source>
        <dbReference type="ARBA" id="ARBA00004114"/>
    </source>
</evidence>
<organism evidence="16 17">
    <name type="scientific">Oedothorax gibbosus</name>
    <dbReference type="NCBI Taxonomy" id="931172"/>
    <lineage>
        <taxon>Eukaryota</taxon>
        <taxon>Metazoa</taxon>
        <taxon>Ecdysozoa</taxon>
        <taxon>Arthropoda</taxon>
        <taxon>Chelicerata</taxon>
        <taxon>Arachnida</taxon>
        <taxon>Araneae</taxon>
        <taxon>Araneomorphae</taxon>
        <taxon>Entelegynae</taxon>
        <taxon>Araneoidea</taxon>
        <taxon>Linyphiidae</taxon>
        <taxon>Erigoninae</taxon>
        <taxon>Oedothorax</taxon>
    </lineage>
</organism>
<dbReference type="InterPro" id="IPR008266">
    <property type="entry name" value="Tyr_kinase_AS"/>
</dbReference>
<dbReference type="PROSITE" id="PS00109">
    <property type="entry name" value="PROTEIN_KINASE_TYR"/>
    <property type="match status" value="1"/>
</dbReference>
<dbReference type="GO" id="GO:0005634">
    <property type="term" value="C:nucleus"/>
    <property type="evidence" value="ECO:0007669"/>
    <property type="project" value="TreeGrafter"/>
</dbReference>
<dbReference type="EMBL" id="JAFNEN010000325">
    <property type="protein sequence ID" value="KAG8185721.1"/>
    <property type="molecule type" value="Genomic_DNA"/>
</dbReference>
<feature type="compositionally biased region" description="Basic residues" evidence="12">
    <location>
        <begin position="451"/>
        <end position="462"/>
    </location>
</feature>
<evidence type="ECO:0000256" key="8">
    <source>
        <dbReference type="ARBA" id="ARBA00023212"/>
    </source>
</evidence>
<dbReference type="Gene3D" id="3.30.1120.130">
    <property type="match status" value="1"/>
</dbReference>
<dbReference type="PROSITE" id="PS51984">
    <property type="entry name" value="CPB1"/>
    <property type="match status" value="1"/>
</dbReference>
<keyword evidence="17" id="KW-1185">Reference proteome</keyword>
<feature type="region of interest" description="Disordered" evidence="12">
    <location>
        <begin position="413"/>
        <end position="489"/>
    </location>
</feature>
<evidence type="ECO:0000256" key="9">
    <source>
        <dbReference type="ARBA" id="ARBA00030429"/>
    </source>
</evidence>
<keyword evidence="5 11" id="KW-0547">Nucleotide-binding</keyword>
<feature type="compositionally biased region" description="Polar residues" evidence="12">
    <location>
        <begin position="768"/>
        <end position="796"/>
    </location>
</feature>
<dbReference type="PANTHER" id="PTHR24345:SF91">
    <property type="entry name" value="SERINE_THREONINE-PROTEIN KINASE PLK4"/>
    <property type="match status" value="1"/>
</dbReference>
<dbReference type="InterPro" id="IPR033698">
    <property type="entry name" value="POLO_box_Plk4_2"/>
</dbReference>
<comment type="subcellular location">
    <subcellularLocation>
        <location evidence="1">Cytoplasm</location>
        <location evidence="1">Cytoskeleton</location>
        <location evidence="1">Microtubule organizing center</location>
        <location evidence="1">Centrosome</location>
        <location evidence="1">Centriole</location>
    </subcellularLocation>
</comment>
<dbReference type="GO" id="GO:0005524">
    <property type="term" value="F:ATP binding"/>
    <property type="evidence" value="ECO:0007669"/>
    <property type="project" value="UniProtKB-UniRule"/>
</dbReference>
<dbReference type="InterPro" id="IPR046437">
    <property type="entry name" value="Ser_Thr-PK_POLO_box_1_sf"/>
</dbReference>
<dbReference type="PROSITE" id="PS51985">
    <property type="entry name" value="CPB2"/>
    <property type="match status" value="1"/>
</dbReference>
<feature type="compositionally biased region" description="Basic and acidic residues" evidence="12">
    <location>
        <begin position="418"/>
        <end position="436"/>
    </location>
</feature>
<sequence length="803" mass="92157">MARKYSIKDFKLGEEPLGTGGFASVFCADSLKLEFPKKVAVKKIEKAFIKRKKIQDRVIKEKYIHKRVDHANIVKCYTTFEDTDFTYLVLELCQYTLEEYLKKEGKICEVWALEIIKQIVSGLHYLHHNGIMHRDLSLRNILVTADNKVKITDFGLSTFKTPSEQLYSIVGTHKYQSPEMHNHKSYDLTSDCWSLGIVILAVLGGEVPSDIKNIEIPEEFSPEAKELVYGLLQEDPKDRWSLEDVMESSFFKKYSPHPMKGNSRTKNGSFRDSGMDSIGTSYATTGKSSHQSQQQLDSGFDCISKSTKSRNNLKISPLSTIHSSGHSCQSNHSKTRLKQDTNNYLIPLERDTKKIATIPNTCADIYPNFLKHSFQTLPSRHTPAIETLPYESIGYTEYTNALSKEHNFHVPFHLSANSDKRERSASEEQRKQERQRIQCKMKKSYSGQAKHSSHHSKDKRKKSQIESSEKNSKHSSSNRDQCFSSSRSKVQTENIGSKFINLNHHSKHSYLEDTKNNLQLGKVHAETSTIKQKPLPLSTERLRPCRYPMKKIAVVSILENGEVCVEWLKTREEKQYVSVVAFISSNGKWIDIFKPHNCLVGNSPPPKPNNNKDINSFPYDDLPSSYWKMYRKAKVLVDFVRATTPRITYYDKDSKCVMMENYPNPDFEMEFFDGGNITQKSSKISITDEWGQTISVAELDRSDKHFAVMWDKFCKMKEWCKNMEAQLEAMKSNGKTEMLPYPVMFGNPPLAKKCNSTKKYLKENINLHSSGDNATSKNKYSYNSYEKQKRTPSNSSNKHKLNS</sequence>
<dbReference type="CDD" id="cd00180">
    <property type="entry name" value="PKc"/>
    <property type="match status" value="1"/>
</dbReference>
<dbReference type="PROSITE" id="PS00107">
    <property type="entry name" value="PROTEIN_KINASE_ATP"/>
    <property type="match status" value="1"/>
</dbReference>
<evidence type="ECO:0000256" key="7">
    <source>
        <dbReference type="ARBA" id="ARBA00022840"/>
    </source>
</evidence>
<comment type="caution">
    <text evidence="16">The sequence shown here is derived from an EMBL/GenBank/DDBJ whole genome shotgun (WGS) entry which is preliminary data.</text>
</comment>
<keyword evidence="4" id="KW-0808">Transferase</keyword>
<feature type="region of interest" description="Disordered" evidence="12">
    <location>
        <begin position="257"/>
        <end position="297"/>
    </location>
</feature>
<dbReference type="Pfam" id="PF00069">
    <property type="entry name" value="Pkinase"/>
    <property type="match status" value="1"/>
</dbReference>
<dbReference type="Gene3D" id="3.30.1120.120">
    <property type="match status" value="1"/>
</dbReference>
<protein>
    <recommendedName>
        <fullName evidence="10">Serine/threonine-protein kinase SAK</fullName>
    </recommendedName>
    <alternativeName>
        <fullName evidence="9">Serine/threonine-protein kinase Sak</fullName>
    </alternativeName>
</protein>
<evidence type="ECO:0000256" key="2">
    <source>
        <dbReference type="ARBA" id="ARBA00022490"/>
    </source>
</evidence>
<evidence type="ECO:0000256" key="10">
    <source>
        <dbReference type="ARBA" id="ARBA00030924"/>
    </source>
</evidence>
<proteinExistence type="predicted"/>
<dbReference type="InterPro" id="IPR017441">
    <property type="entry name" value="Protein_kinase_ATP_BS"/>
</dbReference>
<dbReference type="InterPro" id="IPR000719">
    <property type="entry name" value="Prot_kinase_dom"/>
</dbReference>
<dbReference type="Pfam" id="PF18190">
    <property type="entry name" value="Plk4_PB1"/>
    <property type="match status" value="1"/>
</dbReference>
<feature type="compositionally biased region" description="Polar residues" evidence="12">
    <location>
        <begin position="479"/>
        <end position="489"/>
    </location>
</feature>
<feature type="domain" description="Cryptic POLO box 1 (CPB1)" evidence="14">
    <location>
        <begin position="529"/>
        <end position="643"/>
    </location>
</feature>
<dbReference type="PROSITE" id="PS50011">
    <property type="entry name" value="PROTEIN_KINASE_DOM"/>
    <property type="match status" value="1"/>
</dbReference>
<keyword evidence="2" id="KW-0963">Cytoplasm</keyword>
<evidence type="ECO:0000256" key="4">
    <source>
        <dbReference type="ARBA" id="ARBA00022679"/>
    </source>
</evidence>
<dbReference type="PANTHER" id="PTHR24345">
    <property type="entry name" value="SERINE/THREONINE-PROTEIN KINASE PLK"/>
    <property type="match status" value="1"/>
</dbReference>
<keyword evidence="8" id="KW-0206">Cytoskeleton</keyword>
<dbReference type="InterPro" id="IPR011009">
    <property type="entry name" value="Kinase-like_dom_sf"/>
</dbReference>
<gene>
    <name evidence="16" type="ORF">JTE90_000710</name>
</gene>
<keyword evidence="3" id="KW-0723">Serine/threonine-protein kinase</keyword>
<evidence type="ECO:0000256" key="6">
    <source>
        <dbReference type="ARBA" id="ARBA00022777"/>
    </source>
</evidence>
<name>A0AAV6UN99_9ARAC</name>
<dbReference type="InterPro" id="IPR047108">
    <property type="entry name" value="Plk4-like_POLO_box_2_sf"/>
</dbReference>
<dbReference type="Proteomes" id="UP000827092">
    <property type="component" value="Unassembled WGS sequence"/>
</dbReference>
<evidence type="ECO:0000259" key="14">
    <source>
        <dbReference type="PROSITE" id="PS51984"/>
    </source>
</evidence>